<evidence type="ECO:0000256" key="3">
    <source>
        <dbReference type="ARBA" id="ARBA00022989"/>
    </source>
</evidence>
<keyword evidence="4 5" id="KW-0472">Membrane</keyword>
<evidence type="ECO:0000256" key="4">
    <source>
        <dbReference type="ARBA" id="ARBA00023136"/>
    </source>
</evidence>
<keyword evidence="8" id="KW-1185">Reference proteome</keyword>
<dbReference type="GO" id="GO:0016020">
    <property type="term" value="C:membrane"/>
    <property type="evidence" value="ECO:0007669"/>
    <property type="project" value="UniProtKB-SubCell"/>
</dbReference>
<evidence type="ECO:0000256" key="5">
    <source>
        <dbReference type="SAM" id="Phobius"/>
    </source>
</evidence>
<comment type="subcellular location">
    <subcellularLocation>
        <location evidence="1">Membrane</location>
        <topology evidence="1">Multi-pass membrane protein</topology>
    </subcellularLocation>
</comment>
<feature type="domain" description="Methylamine utilisation protein MauE" evidence="6">
    <location>
        <begin position="5"/>
        <end position="132"/>
    </location>
</feature>
<dbReference type="RefSeq" id="WP_181537698.1">
    <property type="nucleotide sequence ID" value="NZ_JACDUU010000005.1"/>
</dbReference>
<dbReference type="GO" id="GO:0030416">
    <property type="term" value="P:methylamine metabolic process"/>
    <property type="evidence" value="ECO:0007669"/>
    <property type="project" value="InterPro"/>
</dbReference>
<proteinExistence type="predicted"/>
<sequence length="140" mass="15879">MILIKILVITICLTLGVIYLQSSLTKLRSIYAFKNIVQSYELLNNEYIEKAVALILPVLEIYIALSLILFKNLLLVSVMGGLLQIIFIVIMIIKYGKKLPYGCGCFGIQVPSKIDLKHIYLNICFFILFLCIGIYNVNVK</sequence>
<dbReference type="Proteomes" id="UP000580891">
    <property type="component" value="Unassembled WGS sequence"/>
</dbReference>
<dbReference type="EMBL" id="JACDUU010000005">
    <property type="protein sequence ID" value="MBA2871882.1"/>
    <property type="molecule type" value="Genomic_DNA"/>
</dbReference>
<dbReference type="InterPro" id="IPR009908">
    <property type="entry name" value="Methylamine_util_MauE"/>
</dbReference>
<reference evidence="7 8" key="1">
    <citation type="submission" date="2020-07" db="EMBL/GenBank/DDBJ databases">
        <title>Genomic Encyclopedia of Type Strains, Phase IV (KMG-IV): sequencing the most valuable type-strain genomes for metagenomic binning, comparative biology and taxonomic classification.</title>
        <authorList>
            <person name="Goeker M."/>
        </authorList>
    </citation>
    <scope>NUCLEOTIDE SEQUENCE [LARGE SCALE GENOMIC DNA]</scope>
    <source>
        <strain evidence="7 8">DSM 25220</strain>
    </source>
</reference>
<keyword evidence="3 5" id="KW-1133">Transmembrane helix</keyword>
<gene>
    <name evidence="7" type="ORF">HNQ85_002172</name>
</gene>
<keyword evidence="2 5" id="KW-0812">Transmembrane</keyword>
<evidence type="ECO:0000313" key="8">
    <source>
        <dbReference type="Proteomes" id="UP000580891"/>
    </source>
</evidence>
<organism evidence="7 8">
    <name type="scientific">[Anoxybacillus] calidus</name>
    <dbReference type="NCBI Taxonomy" id="575178"/>
    <lineage>
        <taxon>Bacteria</taxon>
        <taxon>Bacillati</taxon>
        <taxon>Bacillota</taxon>
        <taxon>Bacilli</taxon>
        <taxon>Bacillales</taxon>
        <taxon>Anoxybacillaceae</taxon>
        <taxon>Paranoxybacillus</taxon>
    </lineage>
</organism>
<evidence type="ECO:0000256" key="1">
    <source>
        <dbReference type="ARBA" id="ARBA00004141"/>
    </source>
</evidence>
<feature type="transmembrane region" description="Helical" evidence="5">
    <location>
        <begin position="6"/>
        <end position="27"/>
    </location>
</feature>
<evidence type="ECO:0000259" key="6">
    <source>
        <dbReference type="Pfam" id="PF07291"/>
    </source>
</evidence>
<accession>A0A7V9Z0L3</accession>
<evidence type="ECO:0000313" key="7">
    <source>
        <dbReference type="EMBL" id="MBA2871882.1"/>
    </source>
</evidence>
<name>A0A7V9Z0L3_9BACL</name>
<comment type="caution">
    <text evidence="7">The sequence shown here is derived from an EMBL/GenBank/DDBJ whole genome shotgun (WGS) entry which is preliminary data.</text>
</comment>
<protein>
    <recommendedName>
        <fullName evidence="6">Methylamine utilisation protein MauE domain-containing protein</fullName>
    </recommendedName>
</protein>
<dbReference type="Pfam" id="PF07291">
    <property type="entry name" value="MauE"/>
    <property type="match status" value="1"/>
</dbReference>
<feature type="transmembrane region" description="Helical" evidence="5">
    <location>
        <begin position="74"/>
        <end position="93"/>
    </location>
</feature>
<feature type="transmembrane region" description="Helical" evidence="5">
    <location>
        <begin position="119"/>
        <end position="137"/>
    </location>
</feature>
<evidence type="ECO:0000256" key="2">
    <source>
        <dbReference type="ARBA" id="ARBA00022692"/>
    </source>
</evidence>
<feature type="transmembrane region" description="Helical" evidence="5">
    <location>
        <begin position="47"/>
        <end position="68"/>
    </location>
</feature>
<dbReference type="UniPathway" id="UPA00895"/>
<dbReference type="AlphaFoldDB" id="A0A7V9Z0L3"/>